<dbReference type="EMBL" id="VSSQ01061036">
    <property type="protein sequence ID" value="MPN14403.1"/>
    <property type="molecule type" value="Genomic_DNA"/>
</dbReference>
<evidence type="ECO:0000313" key="1">
    <source>
        <dbReference type="EMBL" id="MPN14403.1"/>
    </source>
</evidence>
<protein>
    <submittedName>
        <fullName evidence="1">Uncharacterized protein</fullName>
    </submittedName>
</protein>
<comment type="caution">
    <text evidence="1">The sequence shown here is derived from an EMBL/GenBank/DDBJ whole genome shotgun (WGS) entry which is preliminary data.</text>
</comment>
<organism evidence="1">
    <name type="scientific">bioreactor metagenome</name>
    <dbReference type="NCBI Taxonomy" id="1076179"/>
    <lineage>
        <taxon>unclassified sequences</taxon>
        <taxon>metagenomes</taxon>
        <taxon>ecological metagenomes</taxon>
    </lineage>
</organism>
<accession>A0A645FQE1</accession>
<dbReference type="AlphaFoldDB" id="A0A645FQE1"/>
<sequence>MNPVPITSLEEAITTFREWLSHYSPNTVRPYEYLFGKLLEVQADNPNLNGIEVVASFYEQHLQVPAFFRPKTPTAKLKAGRLLRVVSLLRGDEIPLKCKFGSSFIVIAWYSEIQREYSEWMLSTNKTVITIETRTSRMRIFFAYMEQCRIYKIQNLALNDFVGFIGSLCTSGYSSQGKYNILKVRILLGPRILD</sequence>
<gene>
    <name evidence="1" type="ORF">SDC9_161730</name>
</gene>
<reference evidence="1" key="1">
    <citation type="submission" date="2019-08" db="EMBL/GenBank/DDBJ databases">
        <authorList>
            <person name="Kucharzyk K."/>
            <person name="Murdoch R.W."/>
            <person name="Higgins S."/>
            <person name="Loffler F."/>
        </authorList>
    </citation>
    <scope>NUCLEOTIDE SEQUENCE</scope>
</reference>
<name>A0A645FQE1_9ZZZZ</name>
<proteinExistence type="predicted"/>